<sequence length="120" mass="13929">MRWRSPPQPSHYDWTEDWVKYKFNYNLPTATPFLPMSITLTPQQEQIIQAQLASGRYTNVSEIIADALRLLEKRDRYNLWVEEVCAKIDIAAEQLDRGEGIDGETAIAQIRAKFHQGHQV</sequence>
<keyword evidence="2" id="KW-1277">Toxin-antitoxin system</keyword>
<dbReference type="PANTHER" id="PTHR36582:SF2">
    <property type="entry name" value="ANTITOXIN PARD"/>
    <property type="match status" value="1"/>
</dbReference>
<dbReference type="SUPFAM" id="SSF47598">
    <property type="entry name" value="Ribbon-helix-helix"/>
    <property type="match status" value="1"/>
</dbReference>
<dbReference type="Gene3D" id="6.10.10.120">
    <property type="entry name" value="Antitoxin ParD1-like"/>
    <property type="match status" value="1"/>
</dbReference>
<accession>A0AAE3GSC5</accession>
<dbReference type="EMBL" id="JAMZMM010000023">
    <property type="protein sequence ID" value="MCP2727672.1"/>
    <property type="molecule type" value="Genomic_DNA"/>
</dbReference>
<dbReference type="Pfam" id="PF03693">
    <property type="entry name" value="ParD_antitoxin"/>
    <property type="match status" value="1"/>
</dbReference>
<gene>
    <name evidence="3" type="ORF">NJ959_04165</name>
</gene>
<dbReference type="PANTHER" id="PTHR36582">
    <property type="entry name" value="ANTITOXIN PARD"/>
    <property type="match status" value="1"/>
</dbReference>
<dbReference type="AlphaFoldDB" id="A0AAE3GSC5"/>
<dbReference type="NCBIfam" id="TIGR02606">
    <property type="entry name" value="antidote_CC2985"/>
    <property type="match status" value="1"/>
</dbReference>
<evidence type="ECO:0000256" key="2">
    <source>
        <dbReference type="ARBA" id="ARBA00022649"/>
    </source>
</evidence>
<dbReference type="InterPro" id="IPR038296">
    <property type="entry name" value="ParD_sf"/>
</dbReference>
<dbReference type="CDD" id="cd22231">
    <property type="entry name" value="RHH_NikR_HicB-like"/>
    <property type="match status" value="1"/>
</dbReference>
<dbReference type="Proteomes" id="UP001204953">
    <property type="component" value="Unassembled WGS sequence"/>
</dbReference>
<reference evidence="3" key="1">
    <citation type="submission" date="2022-06" db="EMBL/GenBank/DDBJ databases">
        <title>New cyanobacteria of genus Symplocastrum in benthos of Lake Baikal.</title>
        <authorList>
            <person name="Sorokovikova E."/>
            <person name="Tikhonova I."/>
            <person name="Krasnopeev A."/>
            <person name="Evseev P."/>
            <person name="Gladkikh A."/>
            <person name="Belykh O."/>
        </authorList>
    </citation>
    <scope>NUCLEOTIDE SEQUENCE</scope>
    <source>
        <strain evidence="3">BBK-W-15</strain>
    </source>
</reference>
<dbReference type="InterPro" id="IPR022789">
    <property type="entry name" value="ParD"/>
</dbReference>
<comment type="caution">
    <text evidence="3">The sequence shown here is derived from an EMBL/GenBank/DDBJ whole genome shotgun (WGS) entry which is preliminary data.</text>
</comment>
<protein>
    <submittedName>
        <fullName evidence="3">Type II toxin-antitoxin system ParD family antitoxin</fullName>
    </submittedName>
</protein>
<name>A0AAE3GSC5_9CYAN</name>
<dbReference type="InterPro" id="IPR010985">
    <property type="entry name" value="Ribbon_hlx_hlx"/>
</dbReference>
<proteinExistence type="inferred from homology"/>
<keyword evidence="4" id="KW-1185">Reference proteome</keyword>
<evidence type="ECO:0000313" key="4">
    <source>
        <dbReference type="Proteomes" id="UP001204953"/>
    </source>
</evidence>
<evidence type="ECO:0000256" key="1">
    <source>
        <dbReference type="ARBA" id="ARBA00008580"/>
    </source>
</evidence>
<organism evidence="3 4">
    <name type="scientific">Limnofasciculus baicalensis BBK-W-15</name>
    <dbReference type="NCBI Taxonomy" id="2699891"/>
    <lineage>
        <taxon>Bacteria</taxon>
        <taxon>Bacillati</taxon>
        <taxon>Cyanobacteriota</taxon>
        <taxon>Cyanophyceae</taxon>
        <taxon>Coleofasciculales</taxon>
        <taxon>Coleofasciculaceae</taxon>
        <taxon>Limnofasciculus</taxon>
        <taxon>Limnofasciculus baicalensis</taxon>
    </lineage>
</organism>
<comment type="similarity">
    <text evidence="1">Belongs to the ParD antitoxin family.</text>
</comment>
<dbReference type="GO" id="GO:0006355">
    <property type="term" value="P:regulation of DNA-templated transcription"/>
    <property type="evidence" value="ECO:0007669"/>
    <property type="project" value="InterPro"/>
</dbReference>
<evidence type="ECO:0000313" key="3">
    <source>
        <dbReference type="EMBL" id="MCP2727672.1"/>
    </source>
</evidence>